<sequence>MLSSLAELTSYSDLLSWWNQAEQDVAKDPTLVVQTFRKVAELCPTLDNEQLDLIPAEVRGWGGR</sequence>
<name>A0A699ZU36_HAELA</name>
<keyword evidence="2" id="KW-1185">Reference proteome</keyword>
<evidence type="ECO:0000313" key="1">
    <source>
        <dbReference type="EMBL" id="GFH26213.1"/>
    </source>
</evidence>
<feature type="non-terminal residue" evidence="1">
    <location>
        <position position="64"/>
    </location>
</feature>
<dbReference type="Proteomes" id="UP000485058">
    <property type="component" value="Unassembled WGS sequence"/>
</dbReference>
<reference evidence="1 2" key="1">
    <citation type="submission" date="2020-02" db="EMBL/GenBank/DDBJ databases">
        <title>Draft genome sequence of Haematococcus lacustris strain NIES-144.</title>
        <authorList>
            <person name="Morimoto D."/>
            <person name="Nakagawa S."/>
            <person name="Yoshida T."/>
            <person name="Sawayama S."/>
        </authorList>
    </citation>
    <scope>NUCLEOTIDE SEQUENCE [LARGE SCALE GENOMIC DNA]</scope>
    <source>
        <strain evidence="1 2">NIES-144</strain>
    </source>
</reference>
<dbReference type="EMBL" id="BLLF01003058">
    <property type="protein sequence ID" value="GFH26213.1"/>
    <property type="molecule type" value="Genomic_DNA"/>
</dbReference>
<comment type="caution">
    <text evidence="1">The sequence shown here is derived from an EMBL/GenBank/DDBJ whole genome shotgun (WGS) entry which is preliminary data.</text>
</comment>
<accession>A0A699ZU36</accession>
<dbReference type="AlphaFoldDB" id="A0A699ZU36"/>
<feature type="non-terminal residue" evidence="1">
    <location>
        <position position="1"/>
    </location>
</feature>
<evidence type="ECO:0000313" key="2">
    <source>
        <dbReference type="Proteomes" id="UP000485058"/>
    </source>
</evidence>
<gene>
    <name evidence="1" type="ORF">HaLaN_24322</name>
</gene>
<protein>
    <submittedName>
        <fullName evidence="1">Uncharacterized protein</fullName>
    </submittedName>
</protein>
<organism evidence="1 2">
    <name type="scientific">Haematococcus lacustris</name>
    <name type="common">Green alga</name>
    <name type="synonym">Haematococcus pluvialis</name>
    <dbReference type="NCBI Taxonomy" id="44745"/>
    <lineage>
        <taxon>Eukaryota</taxon>
        <taxon>Viridiplantae</taxon>
        <taxon>Chlorophyta</taxon>
        <taxon>core chlorophytes</taxon>
        <taxon>Chlorophyceae</taxon>
        <taxon>CS clade</taxon>
        <taxon>Chlamydomonadales</taxon>
        <taxon>Haematococcaceae</taxon>
        <taxon>Haematococcus</taxon>
    </lineage>
</organism>
<proteinExistence type="predicted"/>